<feature type="domain" description="HTH crp-type" evidence="5">
    <location>
        <begin position="147"/>
        <end position="215"/>
    </location>
</feature>
<dbReference type="SUPFAM" id="SSF46785">
    <property type="entry name" value="Winged helix' DNA-binding domain"/>
    <property type="match status" value="1"/>
</dbReference>
<feature type="domain" description="Cyclic nucleotide-binding" evidence="4">
    <location>
        <begin position="13"/>
        <end position="108"/>
    </location>
</feature>
<dbReference type="PROSITE" id="PS51063">
    <property type="entry name" value="HTH_CRP_2"/>
    <property type="match status" value="1"/>
</dbReference>
<proteinExistence type="predicted"/>
<dbReference type="SUPFAM" id="SSF51206">
    <property type="entry name" value="cAMP-binding domain-like"/>
    <property type="match status" value="1"/>
</dbReference>
<name>A0ABZ2HDJ6_9RHOB</name>
<evidence type="ECO:0000256" key="1">
    <source>
        <dbReference type="ARBA" id="ARBA00023015"/>
    </source>
</evidence>
<dbReference type="CDD" id="cd00038">
    <property type="entry name" value="CAP_ED"/>
    <property type="match status" value="1"/>
</dbReference>
<evidence type="ECO:0000313" key="7">
    <source>
        <dbReference type="Proteomes" id="UP001364156"/>
    </source>
</evidence>
<keyword evidence="3" id="KW-0804">Transcription</keyword>
<evidence type="ECO:0000256" key="3">
    <source>
        <dbReference type="ARBA" id="ARBA00023163"/>
    </source>
</evidence>
<dbReference type="InterPro" id="IPR018490">
    <property type="entry name" value="cNMP-bd_dom_sf"/>
</dbReference>
<dbReference type="InterPro" id="IPR000595">
    <property type="entry name" value="cNMP-bd_dom"/>
</dbReference>
<dbReference type="Pfam" id="PF00027">
    <property type="entry name" value="cNMP_binding"/>
    <property type="match status" value="1"/>
</dbReference>
<dbReference type="InterPro" id="IPR050397">
    <property type="entry name" value="Env_Response_Regulators"/>
</dbReference>
<reference evidence="6 7" key="1">
    <citation type="submission" date="2023-10" db="EMBL/GenBank/DDBJ databases">
        <title>Roseovarius strain S88 nov., isolated from a marine algae.</title>
        <authorList>
            <person name="Lee M.W."/>
            <person name="Lee J.K."/>
            <person name="Kim J.M."/>
            <person name="Choi D.G."/>
            <person name="Baek J.H."/>
            <person name="Bayburt H."/>
            <person name="Jung J.J."/>
            <person name="Han D.M."/>
            <person name="Jeon C.O."/>
        </authorList>
    </citation>
    <scope>NUCLEOTIDE SEQUENCE [LARGE SCALE GENOMIC DNA]</scope>
    <source>
        <strain evidence="6 7">S88</strain>
    </source>
</reference>
<gene>
    <name evidence="6" type="ORF">RZ517_09225</name>
</gene>
<dbReference type="InterPro" id="IPR012318">
    <property type="entry name" value="HTH_CRP"/>
</dbReference>
<dbReference type="InterPro" id="IPR036388">
    <property type="entry name" value="WH-like_DNA-bd_sf"/>
</dbReference>
<dbReference type="SMART" id="SM00100">
    <property type="entry name" value="cNMP"/>
    <property type="match status" value="1"/>
</dbReference>
<evidence type="ECO:0000313" key="6">
    <source>
        <dbReference type="EMBL" id="WWR45008.1"/>
    </source>
</evidence>
<dbReference type="RefSeq" id="WP_338547820.1">
    <property type="nucleotide sequence ID" value="NZ_CP146069.1"/>
</dbReference>
<sequence>MKSVMDIALSAPVFRSMPKEDATPLLAKGRVKDLGRGASIHLQGERAHSMFIVLDGWVKLYRMSPCGSEAVVAVLTRGQCFGEVAAIRDEVYQTGAETVSEARLLQFDCQDLWHAVATNLPFCRALFSVMLEGNRGLVDQLEQLKSHTGTQRIADFLLGLCREETGECTVLLPYDKVLIASWLGMKPESLSRSFRRLEPHGVKIVKNRATIASVERLIEYADEDPSFSWSQKECLTH</sequence>
<organism evidence="6 7">
    <name type="scientific">Roseovarius phycicola</name>
    <dbReference type="NCBI Taxonomy" id="3080976"/>
    <lineage>
        <taxon>Bacteria</taxon>
        <taxon>Pseudomonadati</taxon>
        <taxon>Pseudomonadota</taxon>
        <taxon>Alphaproteobacteria</taxon>
        <taxon>Rhodobacterales</taxon>
        <taxon>Roseobacteraceae</taxon>
        <taxon>Roseovarius</taxon>
    </lineage>
</organism>
<keyword evidence="7" id="KW-1185">Reference proteome</keyword>
<keyword evidence="2" id="KW-0238">DNA-binding</keyword>
<dbReference type="Proteomes" id="UP001364156">
    <property type="component" value="Chromosome"/>
</dbReference>
<dbReference type="PANTHER" id="PTHR24567">
    <property type="entry name" value="CRP FAMILY TRANSCRIPTIONAL REGULATORY PROTEIN"/>
    <property type="match status" value="1"/>
</dbReference>
<dbReference type="Gene3D" id="2.60.120.10">
    <property type="entry name" value="Jelly Rolls"/>
    <property type="match status" value="1"/>
</dbReference>
<dbReference type="EMBL" id="CP146069">
    <property type="protein sequence ID" value="WWR45008.1"/>
    <property type="molecule type" value="Genomic_DNA"/>
</dbReference>
<dbReference type="InterPro" id="IPR036390">
    <property type="entry name" value="WH_DNA-bd_sf"/>
</dbReference>
<protein>
    <submittedName>
        <fullName evidence="6">Crp/Fnr family transcriptional regulator</fullName>
    </submittedName>
</protein>
<evidence type="ECO:0000256" key="2">
    <source>
        <dbReference type="ARBA" id="ARBA00023125"/>
    </source>
</evidence>
<evidence type="ECO:0000259" key="5">
    <source>
        <dbReference type="PROSITE" id="PS51063"/>
    </source>
</evidence>
<dbReference type="Pfam" id="PF13545">
    <property type="entry name" value="HTH_Crp_2"/>
    <property type="match status" value="1"/>
</dbReference>
<accession>A0ABZ2HDJ6</accession>
<dbReference type="InterPro" id="IPR014710">
    <property type="entry name" value="RmlC-like_jellyroll"/>
</dbReference>
<dbReference type="PROSITE" id="PS50042">
    <property type="entry name" value="CNMP_BINDING_3"/>
    <property type="match status" value="1"/>
</dbReference>
<evidence type="ECO:0000259" key="4">
    <source>
        <dbReference type="PROSITE" id="PS50042"/>
    </source>
</evidence>
<dbReference type="PANTHER" id="PTHR24567:SF74">
    <property type="entry name" value="HTH-TYPE TRANSCRIPTIONAL REGULATOR ARCR"/>
    <property type="match status" value="1"/>
</dbReference>
<keyword evidence="1" id="KW-0805">Transcription regulation</keyword>
<dbReference type="Gene3D" id="1.10.10.10">
    <property type="entry name" value="Winged helix-like DNA-binding domain superfamily/Winged helix DNA-binding domain"/>
    <property type="match status" value="1"/>
</dbReference>